<dbReference type="Pfam" id="PF01408">
    <property type="entry name" value="GFO_IDH_MocA"/>
    <property type="match status" value="1"/>
</dbReference>
<reference evidence="3 4" key="1">
    <citation type="submission" date="2015-11" db="EMBL/GenBank/DDBJ databases">
        <title>Genomic analysis of 38 Legionella species identifies large and diverse effector repertoires.</title>
        <authorList>
            <person name="Burstein D."/>
            <person name="Amaro F."/>
            <person name="Zusman T."/>
            <person name="Lifshitz Z."/>
            <person name="Cohen O."/>
            <person name="Gilbert J.A."/>
            <person name="Pupko T."/>
            <person name="Shuman H.A."/>
            <person name="Segal G."/>
        </authorList>
    </citation>
    <scope>NUCLEOTIDE SEQUENCE [LARGE SCALE GENOMIC DNA]</scope>
    <source>
        <strain evidence="3 4">Oak Ridge-10</strain>
    </source>
</reference>
<dbReference type="EMBL" id="LNYP01000031">
    <property type="protein sequence ID" value="KTD37013.1"/>
    <property type="molecule type" value="Genomic_DNA"/>
</dbReference>
<dbReference type="RefSeq" id="WP_272946929.1">
    <property type="nucleotide sequence ID" value="NZ_LCUA01000001.1"/>
</dbReference>
<dbReference type="Gene3D" id="3.40.50.720">
    <property type="entry name" value="NAD(P)-binding Rossmann-like Domain"/>
    <property type="match status" value="1"/>
</dbReference>
<dbReference type="Pfam" id="PF02894">
    <property type="entry name" value="GFO_IDH_MocA_C"/>
    <property type="match status" value="1"/>
</dbReference>
<feature type="domain" description="Gfo/Idh/MocA-like oxidoreductase N-terminal" evidence="1">
    <location>
        <begin position="14"/>
        <end position="131"/>
    </location>
</feature>
<accession>A0A0W0WXH1</accession>
<dbReference type="AlphaFoldDB" id="A0A0W0WXH1"/>
<dbReference type="PATRIC" id="fig|29423.5.peg.2255"/>
<dbReference type="SUPFAM" id="SSF55347">
    <property type="entry name" value="Glyceraldehyde-3-phosphate dehydrogenase-like, C-terminal domain"/>
    <property type="match status" value="1"/>
</dbReference>
<dbReference type="PANTHER" id="PTHR43249">
    <property type="entry name" value="UDP-N-ACETYL-2-AMINO-2-DEOXY-D-GLUCURONATE OXIDASE"/>
    <property type="match status" value="1"/>
</dbReference>
<evidence type="ECO:0000259" key="2">
    <source>
        <dbReference type="Pfam" id="PF02894"/>
    </source>
</evidence>
<dbReference type="InterPro" id="IPR004104">
    <property type="entry name" value="Gfo/Idh/MocA-like_OxRdtase_C"/>
</dbReference>
<dbReference type="Gene3D" id="3.30.360.10">
    <property type="entry name" value="Dihydrodipicolinate Reductase, domain 2"/>
    <property type="match status" value="1"/>
</dbReference>
<dbReference type="GO" id="GO:0000166">
    <property type="term" value="F:nucleotide binding"/>
    <property type="evidence" value="ECO:0007669"/>
    <property type="project" value="InterPro"/>
</dbReference>
<proteinExistence type="predicted"/>
<feature type="domain" description="Gfo/Idh/MocA-like oxidoreductase C-terminal" evidence="2">
    <location>
        <begin position="145"/>
        <end position="351"/>
    </location>
</feature>
<organism evidence="3 4">
    <name type="scientific">Legionella oakridgensis</name>
    <dbReference type="NCBI Taxonomy" id="29423"/>
    <lineage>
        <taxon>Bacteria</taxon>
        <taxon>Pseudomonadati</taxon>
        <taxon>Pseudomonadota</taxon>
        <taxon>Gammaproteobacteria</taxon>
        <taxon>Legionellales</taxon>
        <taxon>Legionellaceae</taxon>
        <taxon>Legionella</taxon>
    </lineage>
</organism>
<dbReference type="InterPro" id="IPR000683">
    <property type="entry name" value="Gfo/Idh/MocA-like_OxRdtase_N"/>
</dbReference>
<evidence type="ECO:0000313" key="3">
    <source>
        <dbReference type="EMBL" id="KTD37013.1"/>
    </source>
</evidence>
<protein>
    <submittedName>
        <fullName evidence="3">Myo-inositol 2-dehydrogenase</fullName>
    </submittedName>
</protein>
<comment type="caution">
    <text evidence="3">The sequence shown here is derived from an EMBL/GenBank/DDBJ whole genome shotgun (WGS) entry which is preliminary data.</text>
</comment>
<dbReference type="InterPro" id="IPR036291">
    <property type="entry name" value="NAD(P)-bd_dom_sf"/>
</dbReference>
<dbReference type="PANTHER" id="PTHR43249:SF1">
    <property type="entry name" value="D-GLUCOSIDE 3-DEHYDROGENASE"/>
    <property type="match status" value="1"/>
</dbReference>
<dbReference type="InterPro" id="IPR052515">
    <property type="entry name" value="Gfo/Idh/MocA_Oxidoreductase"/>
</dbReference>
<evidence type="ECO:0000259" key="1">
    <source>
        <dbReference type="Pfam" id="PF01408"/>
    </source>
</evidence>
<dbReference type="SUPFAM" id="SSF51735">
    <property type="entry name" value="NAD(P)-binding Rossmann-fold domains"/>
    <property type="match status" value="1"/>
</dbReference>
<evidence type="ECO:0000313" key="4">
    <source>
        <dbReference type="Proteomes" id="UP000054858"/>
    </source>
</evidence>
<gene>
    <name evidence="3" type="primary">iolG</name>
    <name evidence="3" type="ORF">Loak_2149</name>
</gene>
<name>A0A0W0WXH1_9GAMM</name>
<dbReference type="Proteomes" id="UP000054858">
    <property type="component" value="Unassembled WGS sequence"/>
</dbReference>
<sequence length="355" mass="39806">MMNKAPWFIQDRKINIALVGCGRISKNHLQAIQQHQDRLTLTAVCDTREEAMLAASQEYGVDGYNNIDDLLRHCNADIVSLCTPSGIHPLQAIKIAESGRHVITEKPMATRWQDGLRMVRACDEAGVRLFVVKQNRLNATLQLLKNAIVQERFGKIYMVNINVFWTRPQDYYDQGGGWRGTWELDGGSFMNQASHYIDLIHWLLGPVQSVQAMMGTLARKIQAEDSGVMNIRWRNGAMGSVNVTMLTYPKNLEGSITILGEKGTVRIGGLAVNEIQHWEFADKQPEDEQIKAASYQTTSVYGFGHPLYYDNVINSLQGTAEPLVDGREGLTSLELLIAAYRAARDNHTVHLPLEL</sequence>